<evidence type="ECO:0000313" key="2">
    <source>
        <dbReference type="Proteomes" id="UP000252182"/>
    </source>
</evidence>
<accession>A0A345DAB3</accession>
<keyword evidence="2" id="KW-1185">Reference proteome</keyword>
<dbReference type="KEGG" id="hyf:DTO96_101031"/>
<protein>
    <submittedName>
        <fullName evidence="1">Uncharacterized protein</fullName>
    </submittedName>
</protein>
<organism evidence="1 2">
    <name type="scientific">Ephemeroptericola cinctiostellae</name>
    <dbReference type="NCBI Taxonomy" id="2268024"/>
    <lineage>
        <taxon>Bacteria</taxon>
        <taxon>Pseudomonadati</taxon>
        <taxon>Pseudomonadota</taxon>
        <taxon>Betaproteobacteria</taxon>
        <taxon>Burkholderiales</taxon>
        <taxon>Burkholderiaceae</taxon>
        <taxon>Ephemeroptericola</taxon>
    </lineage>
</organism>
<proteinExistence type="predicted"/>
<reference evidence="2" key="1">
    <citation type="submission" date="2018-07" db="EMBL/GenBank/DDBJ databases">
        <authorList>
            <person name="Kim H."/>
        </authorList>
    </citation>
    <scope>NUCLEOTIDE SEQUENCE [LARGE SCALE GENOMIC DNA]</scope>
    <source>
        <strain evidence="2">F02</strain>
    </source>
</reference>
<sequence length="90" mass="10258">MTYVVFLQTVDLFRDSLTFECQVKCKPISGLYSLGPLNKGSLFSINAFWFMLGVLGNGLNNGQLKPINKSLQEHKCHFLYFPLSSIYYLV</sequence>
<dbReference type="AlphaFoldDB" id="A0A345DAB3"/>
<gene>
    <name evidence="1" type="ORF">DTO96_101031</name>
</gene>
<name>A0A345DAB3_9BURK</name>
<dbReference type="EMBL" id="CP031124">
    <property type="protein sequence ID" value="AXF85301.1"/>
    <property type="molecule type" value="Genomic_DNA"/>
</dbReference>
<evidence type="ECO:0000313" key="1">
    <source>
        <dbReference type="EMBL" id="AXF85301.1"/>
    </source>
</evidence>
<dbReference type="Proteomes" id="UP000252182">
    <property type="component" value="Chromosome"/>
</dbReference>